<feature type="transmembrane region" description="Helical" evidence="1">
    <location>
        <begin position="105"/>
        <end position="125"/>
    </location>
</feature>
<evidence type="ECO:0000313" key="2">
    <source>
        <dbReference type="EMBL" id="MEV0711599.1"/>
    </source>
</evidence>
<evidence type="ECO:0000256" key="1">
    <source>
        <dbReference type="SAM" id="Phobius"/>
    </source>
</evidence>
<proteinExistence type="predicted"/>
<keyword evidence="1" id="KW-1133">Transmembrane helix</keyword>
<protein>
    <recommendedName>
        <fullName evidence="4">DUF5671 domain-containing protein</fullName>
    </recommendedName>
</protein>
<feature type="transmembrane region" description="Helical" evidence="1">
    <location>
        <begin position="137"/>
        <end position="158"/>
    </location>
</feature>
<feature type="transmembrane region" description="Helical" evidence="1">
    <location>
        <begin position="14"/>
        <end position="34"/>
    </location>
</feature>
<evidence type="ECO:0000313" key="3">
    <source>
        <dbReference type="Proteomes" id="UP001551695"/>
    </source>
</evidence>
<feature type="transmembrane region" description="Helical" evidence="1">
    <location>
        <begin position="178"/>
        <end position="200"/>
    </location>
</feature>
<accession>A0ABV3G1P1</accession>
<organism evidence="2 3">
    <name type="scientific">Nocardia aurea</name>
    <dbReference type="NCBI Taxonomy" id="2144174"/>
    <lineage>
        <taxon>Bacteria</taxon>
        <taxon>Bacillati</taxon>
        <taxon>Actinomycetota</taxon>
        <taxon>Actinomycetes</taxon>
        <taxon>Mycobacteriales</taxon>
        <taxon>Nocardiaceae</taxon>
        <taxon>Nocardia</taxon>
    </lineage>
</organism>
<comment type="caution">
    <text evidence="2">The sequence shown here is derived from an EMBL/GenBank/DDBJ whole genome shotgun (WGS) entry which is preliminary data.</text>
</comment>
<feature type="transmembrane region" description="Helical" evidence="1">
    <location>
        <begin position="68"/>
        <end position="85"/>
    </location>
</feature>
<dbReference type="Proteomes" id="UP001551695">
    <property type="component" value="Unassembled WGS sequence"/>
</dbReference>
<gene>
    <name evidence="2" type="ORF">AB0I48_28985</name>
</gene>
<dbReference type="RefSeq" id="WP_357788125.1">
    <property type="nucleotide sequence ID" value="NZ_JBFAKC010000016.1"/>
</dbReference>
<dbReference type="EMBL" id="JBFAKC010000016">
    <property type="protein sequence ID" value="MEV0711599.1"/>
    <property type="molecule type" value="Genomic_DNA"/>
</dbReference>
<keyword evidence="1" id="KW-0472">Membrane</keyword>
<keyword evidence="1" id="KW-0812">Transmembrane</keyword>
<name>A0ABV3G1P1_9NOCA</name>
<evidence type="ECO:0008006" key="4">
    <source>
        <dbReference type="Google" id="ProtNLM"/>
    </source>
</evidence>
<sequence>MSTGHGAAASSRRAVAVAVATSEATLTVAVLYYVGMVYSRTWYRYFGIDARMLDFGVSDYVVKSLDGAFFPVVLVLLVAAAVSGLRQVPLMVVVRTRRPRRVLRVWVESVTVAGGLLCGAVAVGIVQRERLPTWMSLGLPLTLITGVAAIWYGLDLRVTHHRLLRRGHRTRRPPDQPIFLKISLLGLAFLAGFWAIGYYASVQGSVNARNEESRGFAHRPAVVVFSVDRLAIAGGKSRIDPITTPDTKYRFQYSGLLMLARANDRYFLIPFDWNKERGDRIFVLTSSDNIRIDLAPRSATKEFDRP</sequence>
<keyword evidence="3" id="KW-1185">Reference proteome</keyword>
<reference evidence="2 3" key="1">
    <citation type="submission" date="2024-06" db="EMBL/GenBank/DDBJ databases">
        <title>The Natural Products Discovery Center: Release of the First 8490 Sequenced Strains for Exploring Actinobacteria Biosynthetic Diversity.</title>
        <authorList>
            <person name="Kalkreuter E."/>
            <person name="Kautsar S.A."/>
            <person name="Yang D."/>
            <person name="Bader C.D."/>
            <person name="Teijaro C.N."/>
            <person name="Fluegel L."/>
            <person name="Davis C.M."/>
            <person name="Simpson J.R."/>
            <person name="Lauterbach L."/>
            <person name="Steele A.D."/>
            <person name="Gui C."/>
            <person name="Meng S."/>
            <person name="Li G."/>
            <person name="Viehrig K."/>
            <person name="Ye F."/>
            <person name="Su P."/>
            <person name="Kiefer A.F."/>
            <person name="Nichols A."/>
            <person name="Cepeda A.J."/>
            <person name="Yan W."/>
            <person name="Fan B."/>
            <person name="Jiang Y."/>
            <person name="Adhikari A."/>
            <person name="Zheng C.-J."/>
            <person name="Schuster L."/>
            <person name="Cowan T.M."/>
            <person name="Smanski M.J."/>
            <person name="Chevrette M.G."/>
            <person name="De Carvalho L.P.S."/>
            <person name="Shen B."/>
        </authorList>
    </citation>
    <scope>NUCLEOTIDE SEQUENCE [LARGE SCALE GENOMIC DNA]</scope>
    <source>
        <strain evidence="2 3">NPDC050403</strain>
    </source>
</reference>